<dbReference type="Proteomes" id="UP000317043">
    <property type="component" value="Unassembled WGS sequence"/>
</dbReference>
<dbReference type="EMBL" id="VFOW01000001">
    <property type="protein sequence ID" value="TQL74770.1"/>
    <property type="molecule type" value="Genomic_DNA"/>
</dbReference>
<protein>
    <submittedName>
        <fullName evidence="1">Uncharacterized protein</fullName>
    </submittedName>
</protein>
<sequence length="305" mass="32928">MDPNTDPHTMIQRGRTFLTLNGRLLERRLADLWFGEPSPRIALAVLDALRAYQNPDLGLGNALEPDARTPASQPLAVDFGLEVAEQVAMTAAGVAPVVTERLGALANDLAEYLAPLVSSDGGLPIVLPDVVDHPHAAHWGDGRFPPDLNPTAGIVVRLRRLGCRAEWLDRAEAFCRDRIDRTPTAGVGGHTLANILRFVTASSDREWATEQLSRLTGDLANLDHFHLYPGPGYGVTPLDIAPDPSDPLHDLFPADAFDAHLADLSTGQQADGGWALTWEPPPGASPLEWRGVVTLRAIRALQLNT</sequence>
<reference evidence="1 2" key="1">
    <citation type="submission" date="2019-06" db="EMBL/GenBank/DDBJ databases">
        <title>Sequencing the genomes of 1000 actinobacteria strains.</title>
        <authorList>
            <person name="Klenk H.-P."/>
        </authorList>
    </citation>
    <scope>NUCLEOTIDE SEQUENCE [LARGE SCALE GENOMIC DNA]</scope>
    <source>
        <strain evidence="1 2">DSM 45928</strain>
    </source>
</reference>
<dbReference type="AlphaFoldDB" id="A0A543AQA9"/>
<dbReference type="OrthoDB" id="3286086at2"/>
<dbReference type="RefSeq" id="WP_142034117.1">
    <property type="nucleotide sequence ID" value="NZ_JBHTGS010000002.1"/>
</dbReference>
<gene>
    <name evidence="1" type="ORF">FB566_0258</name>
</gene>
<name>A0A543AQA9_9ACTN</name>
<accession>A0A543AQA9</accession>
<evidence type="ECO:0000313" key="1">
    <source>
        <dbReference type="EMBL" id="TQL74770.1"/>
    </source>
</evidence>
<dbReference type="InParanoid" id="A0A543AQA9"/>
<evidence type="ECO:0000313" key="2">
    <source>
        <dbReference type="Proteomes" id="UP000317043"/>
    </source>
</evidence>
<keyword evidence="2" id="KW-1185">Reference proteome</keyword>
<proteinExistence type="predicted"/>
<comment type="caution">
    <text evidence="1">The sequence shown here is derived from an EMBL/GenBank/DDBJ whole genome shotgun (WGS) entry which is preliminary data.</text>
</comment>
<organism evidence="1 2">
    <name type="scientific">Stackebrandtia endophytica</name>
    <dbReference type="NCBI Taxonomy" id="1496996"/>
    <lineage>
        <taxon>Bacteria</taxon>
        <taxon>Bacillati</taxon>
        <taxon>Actinomycetota</taxon>
        <taxon>Actinomycetes</taxon>
        <taxon>Glycomycetales</taxon>
        <taxon>Glycomycetaceae</taxon>
        <taxon>Stackebrandtia</taxon>
    </lineage>
</organism>